<dbReference type="PRINTS" id="PR00605">
    <property type="entry name" value="CYTCHROMECIC"/>
</dbReference>
<dbReference type="InterPro" id="IPR032858">
    <property type="entry name" value="CcoP_N"/>
</dbReference>
<evidence type="ECO:0000256" key="21">
    <source>
        <dbReference type="PIRSR" id="PIRSR000006-2"/>
    </source>
</evidence>
<evidence type="ECO:0000256" key="4">
    <source>
        <dbReference type="ARBA" id="ARBA00022448"/>
    </source>
</evidence>
<dbReference type="OrthoDB" id="5290932at2"/>
<dbReference type="PANTHER" id="PTHR33751:SF1">
    <property type="entry name" value="CBB3-TYPE CYTOCHROME C OXIDASE SUBUNIT FIXP"/>
    <property type="match status" value="1"/>
</dbReference>
<keyword evidence="12 19" id="KW-0375">Hydrogen ion transport</keyword>
<dbReference type="GO" id="GO:1902600">
    <property type="term" value="P:proton transmembrane transport"/>
    <property type="evidence" value="ECO:0007669"/>
    <property type="project" value="UniProtKB-KW"/>
</dbReference>
<keyword evidence="9 22" id="KW-0812">Transmembrane</keyword>
<comment type="subunit">
    <text evidence="19">Component of the cbb3-type cytochrome c oxidase.</text>
</comment>
<dbReference type="AlphaFoldDB" id="S6AJD9"/>
<dbReference type="Gene3D" id="6.10.280.130">
    <property type="match status" value="1"/>
</dbReference>
<dbReference type="Proteomes" id="UP000015559">
    <property type="component" value="Chromosome"/>
</dbReference>
<dbReference type="GO" id="GO:0006119">
    <property type="term" value="P:oxidative phosphorylation"/>
    <property type="evidence" value="ECO:0007669"/>
    <property type="project" value="UniProtKB-UniPathway"/>
</dbReference>
<keyword evidence="18 19" id="KW-0472">Membrane</keyword>
<dbReference type="Gene3D" id="1.10.760.10">
    <property type="entry name" value="Cytochrome c-like domain"/>
    <property type="match status" value="2"/>
</dbReference>
<evidence type="ECO:0000256" key="2">
    <source>
        <dbReference type="ARBA" id="ARBA00004673"/>
    </source>
</evidence>
<dbReference type="RefSeq" id="WP_009207595.1">
    <property type="nucleotide sequence ID" value="NC_022357.1"/>
</dbReference>
<evidence type="ECO:0000313" key="25">
    <source>
        <dbReference type="Proteomes" id="UP000015559"/>
    </source>
</evidence>
<evidence type="ECO:0000256" key="8">
    <source>
        <dbReference type="ARBA" id="ARBA00022660"/>
    </source>
</evidence>
<dbReference type="InterPro" id="IPR036909">
    <property type="entry name" value="Cyt_c-like_dom_sf"/>
</dbReference>
<evidence type="ECO:0000256" key="20">
    <source>
        <dbReference type="PIRSR" id="PIRSR000006-1"/>
    </source>
</evidence>
<evidence type="ECO:0000256" key="7">
    <source>
        <dbReference type="ARBA" id="ARBA00022617"/>
    </source>
</evidence>
<dbReference type="PROSITE" id="PS51007">
    <property type="entry name" value="CYTC"/>
    <property type="match status" value="2"/>
</dbReference>
<gene>
    <name evidence="24" type="ORF">SCD_n02646</name>
</gene>
<evidence type="ECO:0000256" key="22">
    <source>
        <dbReference type="SAM" id="Phobius"/>
    </source>
</evidence>
<feature type="binding site" description="covalent" evidence="21">
    <location>
        <position position="228"/>
    </location>
    <ligand>
        <name>heme c</name>
        <dbReference type="ChEBI" id="CHEBI:61717"/>
        <label>2</label>
    </ligand>
</feature>
<feature type="binding site" description="covalent" evidence="21">
    <location>
        <position position="225"/>
    </location>
    <ligand>
        <name>heme c</name>
        <dbReference type="ChEBI" id="CHEBI:61717"/>
        <label>2</label>
    </ligand>
</feature>
<dbReference type="STRING" id="1163617.SCD_n02646"/>
<feature type="binding site" description="covalent" evidence="21">
    <location>
        <position position="138"/>
    </location>
    <ligand>
        <name>heme c</name>
        <dbReference type="ChEBI" id="CHEBI:61717"/>
        <label>1</label>
    </ligand>
</feature>
<feature type="domain" description="Cytochrome c" evidence="23">
    <location>
        <begin position="122"/>
        <end position="203"/>
    </location>
</feature>
<accession>S6AJD9</accession>
<evidence type="ECO:0000256" key="17">
    <source>
        <dbReference type="ARBA" id="ARBA00023065"/>
    </source>
</evidence>
<reference evidence="24 25" key="1">
    <citation type="journal article" date="2012" name="Appl. Environ. Microbiol.">
        <title>Draft genome sequence of a psychrotolerant sulfur-oxidizing bacterium, Sulfuricella denitrificans skB26, and proteomic insights into cold adaptation.</title>
        <authorList>
            <person name="Watanabe T."/>
            <person name="Kojima H."/>
            <person name="Fukui M."/>
        </authorList>
    </citation>
    <scope>NUCLEOTIDE SEQUENCE [LARGE SCALE GENOMIC DNA]</scope>
    <source>
        <strain evidence="25">skB26</strain>
    </source>
</reference>
<protein>
    <recommendedName>
        <fullName evidence="19">Cbb3-type cytochrome c oxidase subunit</fullName>
    </recommendedName>
</protein>
<dbReference type="InterPro" id="IPR004678">
    <property type="entry name" value="Cyt_c_oxidase_cbb3_su3"/>
</dbReference>
<comment type="function">
    <text evidence="19">C-type cytochrome. Part of the cbb3-type cytochrome c oxidase complex.</text>
</comment>
<feature type="binding site" description="axial binding residue" evidence="20">
    <location>
        <position position="139"/>
    </location>
    <ligand>
        <name>heme c</name>
        <dbReference type="ChEBI" id="CHEBI:61717"/>
        <label>1</label>
    </ligand>
    <ligandPart>
        <name>Fe</name>
        <dbReference type="ChEBI" id="CHEBI:18248"/>
    </ligandPart>
</feature>
<name>S6AJD9_SULDS</name>
<evidence type="ECO:0000256" key="18">
    <source>
        <dbReference type="ARBA" id="ARBA00023136"/>
    </source>
</evidence>
<keyword evidence="10 19" id="KW-0479">Metal-binding</keyword>
<dbReference type="PANTHER" id="PTHR33751">
    <property type="entry name" value="CBB3-TYPE CYTOCHROME C OXIDASE SUBUNIT FIXP"/>
    <property type="match status" value="1"/>
</dbReference>
<keyword evidence="7 19" id="KW-0349">Heme</keyword>
<dbReference type="InterPro" id="IPR008168">
    <property type="entry name" value="Cyt_C_IC"/>
</dbReference>
<evidence type="ECO:0000256" key="14">
    <source>
        <dbReference type="ARBA" id="ARBA00022989"/>
    </source>
</evidence>
<evidence type="ECO:0000256" key="16">
    <source>
        <dbReference type="ARBA" id="ARBA00023004"/>
    </source>
</evidence>
<dbReference type="eggNOG" id="COG2010">
    <property type="taxonomic scope" value="Bacteria"/>
</dbReference>
<evidence type="ECO:0000259" key="23">
    <source>
        <dbReference type="PROSITE" id="PS51007"/>
    </source>
</evidence>
<keyword evidence="25" id="KW-1185">Reference proteome</keyword>
<evidence type="ECO:0000256" key="12">
    <source>
        <dbReference type="ARBA" id="ARBA00022781"/>
    </source>
</evidence>
<keyword evidence="14 22" id="KW-1133">Transmembrane helix</keyword>
<dbReference type="HOGENOM" id="CLU_047545_2_0_4"/>
<dbReference type="GO" id="GO:0016491">
    <property type="term" value="F:oxidoreductase activity"/>
    <property type="evidence" value="ECO:0007669"/>
    <property type="project" value="UniProtKB-KW"/>
</dbReference>
<dbReference type="PIRSF" id="PIRSF000006">
    <property type="entry name" value="Cbb3-Cox_fixP"/>
    <property type="match status" value="1"/>
</dbReference>
<comment type="similarity">
    <text evidence="3 19">Belongs to the CcoP / FixP family.</text>
</comment>
<sequence length="307" mass="33008">MSQGNSQSSNVKTTGHVWDGDLQELNNPLPAWWLWAFYVTIIFSVVYWVAYPAWPLGKGFTTGIATITYKNDKGVEKTTHWSTRALLMKDLQDAREKQKPYFDKVAATPYEEIAKNPELSNFVASAGKVLFSDNCAACHQSGGQGKMAFAPNLTDDDWIYGGTHDKIQASITNGRHGIMPAKGGADLNESEIESLANYVLSLSGETMDAAKVKAGDELFHGKGSCVACHGADAKGNKDIGSANLTDKIWLWADVPGAGSADKKVAAVKEVISSGLNKGVMPAQNGRLSADQIKLLTVYVHDVLGGGR</sequence>
<keyword evidence="17 19" id="KW-0406">Ion transport</keyword>
<dbReference type="KEGG" id="sdr:SCD_n02646"/>
<feature type="binding site" description="axial binding residue" evidence="20">
    <location>
        <position position="280"/>
    </location>
    <ligand>
        <name>heme c</name>
        <dbReference type="ChEBI" id="CHEBI:61717"/>
        <label>1</label>
    </ligand>
    <ligandPart>
        <name>Fe</name>
        <dbReference type="ChEBI" id="CHEBI:18248"/>
    </ligandPart>
</feature>
<dbReference type="NCBIfam" id="TIGR00782">
    <property type="entry name" value="ccoP"/>
    <property type="match status" value="1"/>
</dbReference>
<dbReference type="InterPro" id="IPR009056">
    <property type="entry name" value="Cyt_c-like_dom"/>
</dbReference>
<comment type="subcellular location">
    <subcellularLocation>
        <location evidence="1 19">Cell inner membrane</location>
    </subcellularLocation>
</comment>
<evidence type="ECO:0000256" key="1">
    <source>
        <dbReference type="ARBA" id="ARBA00004533"/>
    </source>
</evidence>
<keyword evidence="6 19" id="KW-0997">Cell inner membrane</keyword>
<evidence type="ECO:0000256" key="19">
    <source>
        <dbReference type="PIRNR" id="PIRNR000006"/>
    </source>
</evidence>
<dbReference type="Pfam" id="PF13442">
    <property type="entry name" value="Cytochrome_CBB3"/>
    <property type="match status" value="2"/>
</dbReference>
<dbReference type="SUPFAM" id="SSF46626">
    <property type="entry name" value="Cytochrome c"/>
    <property type="match status" value="2"/>
</dbReference>
<evidence type="ECO:0000256" key="3">
    <source>
        <dbReference type="ARBA" id="ARBA00006113"/>
    </source>
</evidence>
<keyword evidence="8 19" id="KW-0679">Respiratory chain</keyword>
<keyword evidence="16 19" id="KW-0408">Iron</keyword>
<dbReference type="Pfam" id="PF14715">
    <property type="entry name" value="FixP_N"/>
    <property type="match status" value="1"/>
</dbReference>
<feature type="binding site" description="axial binding residue" evidence="20">
    <location>
        <position position="179"/>
    </location>
    <ligand>
        <name>heme c</name>
        <dbReference type="ChEBI" id="CHEBI:61717"/>
        <label>2</label>
    </ligand>
    <ligandPart>
        <name>Fe</name>
        <dbReference type="ChEBI" id="CHEBI:18248"/>
    </ligandPart>
</feature>
<dbReference type="InterPro" id="IPR038414">
    <property type="entry name" value="CcoP_N_sf"/>
</dbReference>
<dbReference type="InterPro" id="IPR050597">
    <property type="entry name" value="Cytochrome_c_Oxidase_Subunit"/>
</dbReference>
<organism evidence="24 25">
    <name type="scientific">Sulfuricella denitrificans (strain DSM 22764 / NBRC 105220 / skB26)</name>
    <dbReference type="NCBI Taxonomy" id="1163617"/>
    <lineage>
        <taxon>Bacteria</taxon>
        <taxon>Pseudomonadati</taxon>
        <taxon>Pseudomonadota</taxon>
        <taxon>Betaproteobacteria</taxon>
        <taxon>Nitrosomonadales</taxon>
        <taxon>Sulfuricellaceae</taxon>
        <taxon>Sulfuricella</taxon>
    </lineage>
</organism>
<dbReference type="GO" id="GO:0020037">
    <property type="term" value="F:heme binding"/>
    <property type="evidence" value="ECO:0007669"/>
    <property type="project" value="InterPro"/>
</dbReference>
<dbReference type="GO" id="GO:0009055">
    <property type="term" value="F:electron transfer activity"/>
    <property type="evidence" value="ECO:0007669"/>
    <property type="project" value="InterPro"/>
</dbReference>
<evidence type="ECO:0000256" key="15">
    <source>
        <dbReference type="ARBA" id="ARBA00023002"/>
    </source>
</evidence>
<keyword evidence="11" id="KW-0677">Repeat</keyword>
<comment type="cofactor">
    <cofactor evidence="19 21">
        <name>heme c</name>
        <dbReference type="ChEBI" id="CHEBI:61717"/>
    </cofactor>
    <text evidence="19 21">Binds 2 heme C groups per subunit.</text>
</comment>
<dbReference type="GO" id="GO:0005506">
    <property type="term" value="F:iron ion binding"/>
    <property type="evidence" value="ECO:0007669"/>
    <property type="project" value="InterPro"/>
</dbReference>
<comment type="pathway">
    <text evidence="2 19">Energy metabolism; oxidative phosphorylation.</text>
</comment>
<evidence type="ECO:0000256" key="6">
    <source>
        <dbReference type="ARBA" id="ARBA00022519"/>
    </source>
</evidence>
<dbReference type="GO" id="GO:0005886">
    <property type="term" value="C:plasma membrane"/>
    <property type="evidence" value="ECO:0007669"/>
    <property type="project" value="UniProtKB-SubCell"/>
</dbReference>
<keyword evidence="4 19" id="KW-0813">Transport</keyword>
<evidence type="ECO:0000313" key="24">
    <source>
        <dbReference type="EMBL" id="BAN36446.1"/>
    </source>
</evidence>
<feature type="binding site" description="axial binding residue" evidence="20">
    <location>
        <position position="229"/>
    </location>
    <ligand>
        <name>heme c</name>
        <dbReference type="ChEBI" id="CHEBI:61717"/>
        <label>2</label>
    </ligand>
    <ligandPart>
        <name>Fe</name>
        <dbReference type="ChEBI" id="CHEBI:18248"/>
    </ligandPart>
</feature>
<dbReference type="UniPathway" id="UPA00705"/>
<keyword evidence="13 19" id="KW-0249">Electron transport</keyword>
<dbReference type="EMBL" id="AP013066">
    <property type="protein sequence ID" value="BAN36446.1"/>
    <property type="molecule type" value="Genomic_DNA"/>
</dbReference>
<keyword evidence="5 19" id="KW-1003">Cell membrane</keyword>
<proteinExistence type="inferred from homology"/>
<evidence type="ECO:0000256" key="9">
    <source>
        <dbReference type="ARBA" id="ARBA00022692"/>
    </source>
</evidence>
<keyword evidence="15 19" id="KW-0560">Oxidoreductase</keyword>
<feature type="domain" description="Cytochrome c" evidence="23">
    <location>
        <begin position="210"/>
        <end position="303"/>
    </location>
</feature>
<evidence type="ECO:0000256" key="11">
    <source>
        <dbReference type="ARBA" id="ARBA00022737"/>
    </source>
</evidence>
<feature type="transmembrane region" description="Helical" evidence="22">
    <location>
        <begin position="32"/>
        <end position="50"/>
    </location>
</feature>
<evidence type="ECO:0000256" key="5">
    <source>
        <dbReference type="ARBA" id="ARBA00022475"/>
    </source>
</evidence>
<evidence type="ECO:0000256" key="13">
    <source>
        <dbReference type="ARBA" id="ARBA00022982"/>
    </source>
</evidence>
<evidence type="ECO:0000256" key="10">
    <source>
        <dbReference type="ARBA" id="ARBA00022723"/>
    </source>
</evidence>
<feature type="binding site" description="covalent" evidence="21">
    <location>
        <position position="135"/>
    </location>
    <ligand>
        <name>heme c</name>
        <dbReference type="ChEBI" id="CHEBI:61717"/>
        <label>1</label>
    </ligand>
</feature>